<dbReference type="Proteomes" id="UP001153076">
    <property type="component" value="Unassembled WGS sequence"/>
</dbReference>
<feature type="compositionally biased region" description="Basic and acidic residues" evidence="1">
    <location>
        <begin position="17"/>
        <end position="27"/>
    </location>
</feature>
<evidence type="ECO:0000313" key="3">
    <source>
        <dbReference type="Proteomes" id="UP001153076"/>
    </source>
</evidence>
<keyword evidence="3" id="KW-1185">Reference proteome</keyword>
<comment type="caution">
    <text evidence="2">The sequence shown here is derived from an EMBL/GenBank/DDBJ whole genome shotgun (WGS) entry which is preliminary data.</text>
</comment>
<feature type="compositionally biased region" description="Polar residues" evidence="1">
    <location>
        <begin position="28"/>
        <end position="44"/>
    </location>
</feature>
<feature type="region of interest" description="Disordered" evidence="1">
    <location>
        <begin position="17"/>
        <end position="59"/>
    </location>
</feature>
<protein>
    <submittedName>
        <fullName evidence="2">Uncharacterized protein</fullName>
    </submittedName>
</protein>
<accession>A0A9Q1JYB4</accession>
<evidence type="ECO:0000256" key="1">
    <source>
        <dbReference type="SAM" id="MobiDB-lite"/>
    </source>
</evidence>
<proteinExistence type="predicted"/>
<dbReference type="PANTHER" id="PTHR33710:SF71">
    <property type="entry name" value="ENDONUCLEASE_EXONUCLEASE_PHOSPHATASE DOMAIN-CONTAINING PROTEIN"/>
    <property type="match status" value="1"/>
</dbReference>
<dbReference type="AlphaFoldDB" id="A0A9Q1JYB4"/>
<dbReference type="InterPro" id="IPR036691">
    <property type="entry name" value="Endo/exonu/phosph_ase_sf"/>
</dbReference>
<name>A0A9Q1JYB4_9CARY</name>
<evidence type="ECO:0000313" key="2">
    <source>
        <dbReference type="EMBL" id="KAJ8433090.1"/>
    </source>
</evidence>
<dbReference type="OrthoDB" id="2417874at2759"/>
<sequence length="370" mass="43287">MFGHEVINCEKKKEVRTEWRPVSRDTQGEATTVQAELTNNQQAANEEEDDRSGGNEIQGKEIKELEDFMGLGDLQEMRWSGPYYSWANKTIWSIIDRALINIYWYDVFDFTQNHYLANGLSDHTPIMMQIQSNPGDSSLFQAKSNLRSKYNDIINSSMALMQQQCKIEWINYGDDNSRIFFAKAKQRKLASYIYNIKDATGDLVEGFDQVGIAMQTYYMALLGEQNTFRKEVDLQVVYQGPVLSKDQQLHIVSEYEKAPYMPWHQTCLPKSPGGIGIKDFAAWNKATVVKLTWEVAQTKEFLWVKWVHERYIKNKSWWDYTPPQDASWYWKKICNLKEEFKQGYNNPQSWDWQGGPEYRVTKGYNWLRGA</sequence>
<dbReference type="EMBL" id="JAKOGI010000561">
    <property type="protein sequence ID" value="KAJ8433090.1"/>
    <property type="molecule type" value="Genomic_DNA"/>
</dbReference>
<organism evidence="2 3">
    <name type="scientific">Carnegiea gigantea</name>
    <dbReference type="NCBI Taxonomy" id="171969"/>
    <lineage>
        <taxon>Eukaryota</taxon>
        <taxon>Viridiplantae</taxon>
        <taxon>Streptophyta</taxon>
        <taxon>Embryophyta</taxon>
        <taxon>Tracheophyta</taxon>
        <taxon>Spermatophyta</taxon>
        <taxon>Magnoliopsida</taxon>
        <taxon>eudicotyledons</taxon>
        <taxon>Gunneridae</taxon>
        <taxon>Pentapetalae</taxon>
        <taxon>Caryophyllales</taxon>
        <taxon>Cactineae</taxon>
        <taxon>Cactaceae</taxon>
        <taxon>Cactoideae</taxon>
        <taxon>Echinocereeae</taxon>
        <taxon>Carnegiea</taxon>
    </lineage>
</organism>
<gene>
    <name evidence="2" type="ORF">Cgig2_014138</name>
</gene>
<dbReference type="SUPFAM" id="SSF56219">
    <property type="entry name" value="DNase I-like"/>
    <property type="match status" value="1"/>
</dbReference>
<dbReference type="PANTHER" id="PTHR33710">
    <property type="entry name" value="BNAC02G09200D PROTEIN"/>
    <property type="match status" value="1"/>
</dbReference>
<reference evidence="2" key="1">
    <citation type="submission" date="2022-04" db="EMBL/GenBank/DDBJ databases">
        <title>Carnegiea gigantea Genome sequencing and assembly v2.</title>
        <authorList>
            <person name="Copetti D."/>
            <person name="Sanderson M.J."/>
            <person name="Burquez A."/>
            <person name="Wojciechowski M.F."/>
        </authorList>
    </citation>
    <scope>NUCLEOTIDE SEQUENCE</scope>
    <source>
        <strain evidence="2">SGP5-SGP5p</strain>
        <tissue evidence="2">Aerial part</tissue>
    </source>
</reference>